<dbReference type="AlphaFoldDB" id="A0A317JLQ1"/>
<feature type="transmembrane region" description="Helical" evidence="2">
    <location>
        <begin position="177"/>
        <end position="207"/>
    </location>
</feature>
<gene>
    <name evidence="3" type="ORF">C5B42_05840</name>
</gene>
<feature type="compositionally biased region" description="Low complexity" evidence="1">
    <location>
        <begin position="548"/>
        <end position="561"/>
    </location>
</feature>
<feature type="transmembrane region" description="Helical" evidence="2">
    <location>
        <begin position="148"/>
        <end position="165"/>
    </location>
</feature>
<feature type="region of interest" description="Disordered" evidence="1">
    <location>
        <begin position="545"/>
        <end position="569"/>
    </location>
</feature>
<dbReference type="Proteomes" id="UP000246104">
    <property type="component" value="Unassembled WGS sequence"/>
</dbReference>
<feature type="transmembrane region" description="Helical" evidence="2">
    <location>
        <begin position="78"/>
        <end position="99"/>
    </location>
</feature>
<dbReference type="EMBL" id="PSRQ01000062">
    <property type="protein sequence ID" value="PWU22508.1"/>
    <property type="molecule type" value="Genomic_DNA"/>
</dbReference>
<evidence type="ECO:0000313" key="3">
    <source>
        <dbReference type="EMBL" id="PWU22508.1"/>
    </source>
</evidence>
<evidence type="ECO:0000313" key="4">
    <source>
        <dbReference type="Proteomes" id="UP000246104"/>
    </source>
</evidence>
<keyword evidence="2" id="KW-1133">Transmembrane helix</keyword>
<comment type="caution">
    <text evidence="3">The sequence shown here is derived from an EMBL/GenBank/DDBJ whole genome shotgun (WGS) entry which is preliminary data.</text>
</comment>
<evidence type="ECO:0008006" key="5">
    <source>
        <dbReference type="Google" id="ProtNLM"/>
    </source>
</evidence>
<evidence type="ECO:0000256" key="2">
    <source>
        <dbReference type="SAM" id="Phobius"/>
    </source>
</evidence>
<name>A0A317JLQ1_9BACT</name>
<reference evidence="3 4" key="1">
    <citation type="submission" date="2018-02" db="EMBL/GenBank/DDBJ databases">
        <title>Genomic Reconstructions from Amazon Rainforest and Pasture Soil Reveal Novel Insights into the Physiology of Candidate Phyla in Tropical Sites.</title>
        <authorList>
            <person name="Kroeger M.E."/>
            <person name="Delmont T."/>
            <person name="Eren A.M."/>
            <person name="Guo J."/>
            <person name="Meyer K.M."/>
            <person name="Khan K."/>
            <person name="Rodrigues J.L.M."/>
            <person name="Bohannan B.J.M."/>
            <person name="Tringe S."/>
            <person name="Borges C.D."/>
            <person name="Tiedje J."/>
            <person name="Tsai S.M."/>
            <person name="Nusslein K."/>
        </authorList>
    </citation>
    <scope>NUCLEOTIDE SEQUENCE [LARGE SCALE GENOMIC DNA]</scope>
    <source>
        <strain evidence="3">Amazon FNV 2010 28 9</strain>
    </source>
</reference>
<keyword evidence="2" id="KW-0812">Transmembrane</keyword>
<feature type="transmembrane region" description="Helical" evidence="2">
    <location>
        <begin position="111"/>
        <end position="136"/>
    </location>
</feature>
<feature type="transmembrane region" description="Helical" evidence="2">
    <location>
        <begin position="379"/>
        <end position="403"/>
    </location>
</feature>
<feature type="transmembrane region" description="Helical" evidence="2">
    <location>
        <begin position="297"/>
        <end position="327"/>
    </location>
</feature>
<organism evidence="3 4">
    <name type="scientific">Candidatus Cerribacteria bacterium 'Amazon FNV 2010 28 9'</name>
    <dbReference type="NCBI Taxonomy" id="2081795"/>
    <lineage>
        <taxon>Bacteria</taxon>
        <taxon>Candidatus Cerribacteria</taxon>
    </lineage>
</organism>
<feature type="transmembrane region" description="Helical" evidence="2">
    <location>
        <begin position="339"/>
        <end position="358"/>
    </location>
</feature>
<accession>A0A317JLQ1</accession>
<evidence type="ECO:0000256" key="1">
    <source>
        <dbReference type="SAM" id="MobiDB-lite"/>
    </source>
</evidence>
<feature type="transmembrane region" description="Helical" evidence="2">
    <location>
        <begin position="234"/>
        <end position="255"/>
    </location>
</feature>
<proteinExistence type="predicted"/>
<protein>
    <recommendedName>
        <fullName evidence="5">Glycosyltransferase RgtA/B/C/D-like domain-containing protein</fullName>
    </recommendedName>
</protein>
<sequence>MWTKVKQFLLRNELLILILCLVTFLRIPSLMEPYWYGDEGIYLTLGNGVRHGLQLYRDIHDNKPPGIYLIAAVAGSEFGFKFILLVWNLVTLCVFWWIAHTLLDTKKRPKSFFLFGVEWYIPQYSTLAALFIGLGQFLVEGNIANGEIFMLLPTLVGMALLIPVWRGKQKQTIFRSLASGFFFSLAFLIKVPALFDAVAAGFFFFVLAKTYGDLGKKVWWQRPLLSLWKASTSVATWAFAAAFILPILMSVAYYAKVGALQPYLNSALLQNVGYLSSWATGTHQASNVGQSGLKNRALVLVATTLLFFTGSALFTSEALLLLVWFAFALFGALLSERPYPHYLIQILAPLSLLLFLSLKMIGQWWRSLHHHRHTARIQHLISLITMIVSIGVLVISLVTIHFWTYFSINYYQNYWNFMTKKITKDQYLTSFDPILPEMYRIGAMIVQNTTPNDRIFIWGDEPTLYALTRRLPPGRYTAAYHIKDFNGYDETLTALNKNKPKYVVIDKRAGEFPGLDTFLENQYQVWYSAQVFVLYRYTGVLTISPSETTQPTAHPTTQQKPKATPRPHS</sequence>
<keyword evidence="2" id="KW-0472">Membrane</keyword>